<dbReference type="Proteomes" id="UP001497453">
    <property type="component" value="Chromosome 2"/>
</dbReference>
<feature type="compositionally biased region" description="Low complexity" evidence="1">
    <location>
        <begin position="104"/>
        <end position="122"/>
    </location>
</feature>
<evidence type="ECO:0000313" key="3">
    <source>
        <dbReference type="Proteomes" id="UP001497453"/>
    </source>
</evidence>
<name>A0ABP1CYP9_9APHY</name>
<evidence type="ECO:0000313" key="2">
    <source>
        <dbReference type="EMBL" id="CAL1700788.1"/>
    </source>
</evidence>
<dbReference type="InterPro" id="IPR038966">
    <property type="entry name" value="TMA17"/>
</dbReference>
<evidence type="ECO:0000256" key="1">
    <source>
        <dbReference type="SAM" id="MobiDB-lite"/>
    </source>
</evidence>
<gene>
    <name evidence="2" type="ORF">GFSPODELE1_LOCUS3289</name>
</gene>
<dbReference type="PANTHER" id="PTHR40422">
    <property type="entry name" value="TRANSLATION MACHINERY-ASSOCIATED PROTEIN 17"/>
    <property type="match status" value="1"/>
</dbReference>
<reference evidence="3" key="1">
    <citation type="submission" date="2024-04" db="EMBL/GenBank/DDBJ databases">
        <authorList>
            <person name="Shaw F."/>
            <person name="Minotto A."/>
        </authorList>
    </citation>
    <scope>NUCLEOTIDE SEQUENCE [LARGE SCALE GENOMIC DNA]</scope>
</reference>
<keyword evidence="3" id="KW-1185">Reference proteome</keyword>
<sequence length="138" mass="15568">MEYRPRYPQPFTLAEAVRLDVPIIAEEISRLQNSVERLRATQKELNEAVAESPDPDFSKAIEENDIVIGSQEERVSMLKMALTEKGIPSSPHYDPFPVPPLRRTQSQQPAQESSSQTQTPPTRRGFQNQDHVDGGIDL</sequence>
<evidence type="ECO:0008006" key="4">
    <source>
        <dbReference type="Google" id="ProtNLM"/>
    </source>
</evidence>
<dbReference type="EMBL" id="OZ037945">
    <property type="protein sequence ID" value="CAL1700788.1"/>
    <property type="molecule type" value="Genomic_DNA"/>
</dbReference>
<feature type="region of interest" description="Disordered" evidence="1">
    <location>
        <begin position="83"/>
        <end position="138"/>
    </location>
</feature>
<dbReference type="PANTHER" id="PTHR40422:SF1">
    <property type="entry name" value="TRANSLATION MACHINERY-ASSOCIATED PROTEIN 17"/>
    <property type="match status" value="1"/>
</dbReference>
<accession>A0ABP1CYP9</accession>
<organism evidence="2 3">
    <name type="scientific">Somion occarium</name>
    <dbReference type="NCBI Taxonomy" id="3059160"/>
    <lineage>
        <taxon>Eukaryota</taxon>
        <taxon>Fungi</taxon>
        <taxon>Dikarya</taxon>
        <taxon>Basidiomycota</taxon>
        <taxon>Agaricomycotina</taxon>
        <taxon>Agaricomycetes</taxon>
        <taxon>Polyporales</taxon>
        <taxon>Cerrenaceae</taxon>
        <taxon>Somion</taxon>
    </lineage>
</organism>
<proteinExistence type="predicted"/>
<protein>
    <recommendedName>
        <fullName evidence="4">Mediator of RNA polymerase II transcription subunit 4</fullName>
    </recommendedName>
</protein>